<evidence type="ECO:0000256" key="7">
    <source>
        <dbReference type="ARBA" id="ARBA00023180"/>
    </source>
</evidence>
<dbReference type="InterPro" id="IPR002181">
    <property type="entry name" value="Fibrinogen_a/b/g_C_dom"/>
</dbReference>
<keyword evidence="4 9" id="KW-0732">Signal</keyword>
<dbReference type="SMART" id="SM00186">
    <property type="entry name" value="FBG"/>
    <property type="match status" value="1"/>
</dbReference>
<evidence type="ECO:0000313" key="11">
    <source>
        <dbReference type="Ensembl" id="ENSCMIP00000031011.1"/>
    </source>
</evidence>
<dbReference type="STRING" id="7868.ENSCMIP00000031011"/>
<dbReference type="InterPro" id="IPR037579">
    <property type="entry name" value="FIB_ANG-like"/>
</dbReference>
<dbReference type="PROSITE" id="PS51406">
    <property type="entry name" value="FIBRINOGEN_C_2"/>
    <property type="match status" value="1"/>
</dbReference>
<keyword evidence="3" id="KW-0037">Angiogenesis</keyword>
<dbReference type="FunFam" id="3.90.215.10:FF:000001">
    <property type="entry name" value="Tenascin isoform 1"/>
    <property type="match status" value="1"/>
</dbReference>
<proteinExistence type="predicted"/>
<accession>A0A4W3IU98</accession>
<name>A0A4W3IU98_CALMI</name>
<evidence type="ECO:0000259" key="10">
    <source>
        <dbReference type="PROSITE" id="PS51406"/>
    </source>
</evidence>
<dbReference type="GO" id="GO:0005576">
    <property type="term" value="C:extracellular region"/>
    <property type="evidence" value="ECO:0007669"/>
    <property type="project" value="UniProtKB-SubCell"/>
</dbReference>
<evidence type="ECO:0000256" key="8">
    <source>
        <dbReference type="SAM" id="MobiDB-lite"/>
    </source>
</evidence>
<dbReference type="AlphaFoldDB" id="A0A4W3IU98"/>
<dbReference type="InParanoid" id="A0A4W3IU98"/>
<dbReference type="Gene3D" id="3.90.215.10">
    <property type="entry name" value="Gamma Fibrinogen, chain A, domain 1"/>
    <property type="match status" value="1"/>
</dbReference>
<gene>
    <name evidence="11" type="primary">angpt2b</name>
</gene>
<comment type="subcellular location">
    <subcellularLocation>
        <location evidence="1">Secreted</location>
    </subcellularLocation>
</comment>
<dbReference type="Gene3D" id="4.10.530.10">
    <property type="entry name" value="Gamma-fibrinogen Carboxyl Terminal Fragment, domain 2"/>
    <property type="match status" value="1"/>
</dbReference>
<dbReference type="GeneTree" id="ENSGT00940000164972"/>
<evidence type="ECO:0000256" key="9">
    <source>
        <dbReference type="SAM" id="SignalP"/>
    </source>
</evidence>
<evidence type="ECO:0000256" key="6">
    <source>
        <dbReference type="ARBA" id="ARBA00023157"/>
    </source>
</evidence>
<evidence type="ECO:0000256" key="4">
    <source>
        <dbReference type="ARBA" id="ARBA00022729"/>
    </source>
</evidence>
<dbReference type="Proteomes" id="UP000314986">
    <property type="component" value="Unassembled WGS sequence"/>
</dbReference>
<keyword evidence="6" id="KW-1015">Disulfide bond</keyword>
<protein>
    <submittedName>
        <fullName evidence="11">Angiopoietin 2b</fullName>
    </submittedName>
</protein>
<feature type="domain" description="Fibrinogen C-terminal" evidence="10">
    <location>
        <begin position="278"/>
        <end position="498"/>
    </location>
</feature>
<sequence>MLSNCLSFVSCVCTVLAMSGSSSYHKEKESLEKQHHRVQHGPCSYTFLLPEVDNCRSDPDFQMSNSLQRDAPPPAEPNWSNKRLQHLEGVMENNTQWLQKLESYIQDSVKTEMVQIQRNAVQNQTAAMLEIGTSLLTQTAEQTRKLTDVETQVLNQTSRLEIQLLENSLSTNKLEKEILVQTQEISKLHEKNSFLEKKVLEMEGKHDVELQSIKAEKVEMQQLLVKQSAVMGELERQLSTATHNNSLLQQQQMMLMDTVHNLLKMVSHGNGKKCWANTKENRVFKDCAEVYQAGLTTSGVYTLHMPNTTDTVKVLCDMDTSGGGWTVFQHRQDGKVEFHRDWKEYRLGFGDPAGEYWLGNEFVHLLTSQSPHVLRIQLKDWDGNEAFSLFDRFSLGSEEQKYRLHVKGYSGTAGRTSSLTPSGTRFSTRDEDNDECGCKCSQMASGGWWFQACGPSNLNGMYYSGRMNAIRFNGIKWHYWKGTHYSLKSTTMMIRPVGF</sequence>
<dbReference type="SUPFAM" id="SSF56496">
    <property type="entry name" value="Fibrinogen C-terminal domain-like"/>
    <property type="match status" value="1"/>
</dbReference>
<dbReference type="Ensembl" id="ENSCMIT00000031484.1">
    <property type="protein sequence ID" value="ENSCMIP00000031011.1"/>
    <property type="gene ID" value="ENSCMIG00000013330.1"/>
</dbReference>
<feature type="signal peptide" evidence="9">
    <location>
        <begin position="1"/>
        <end position="17"/>
    </location>
</feature>
<dbReference type="InterPro" id="IPR036056">
    <property type="entry name" value="Fibrinogen-like_C"/>
</dbReference>
<dbReference type="InterPro" id="IPR057439">
    <property type="entry name" value="ANG-1/2/4"/>
</dbReference>
<dbReference type="FunFam" id="4.10.530.10:FF:000001">
    <property type="entry name" value="angiopoietin-2 isoform X1"/>
    <property type="match status" value="1"/>
</dbReference>
<dbReference type="PANTHER" id="PTHR47221:SF6">
    <property type="entry name" value="FIBRINOGEN ALPHA CHAIN"/>
    <property type="match status" value="1"/>
</dbReference>
<reference evidence="12" key="1">
    <citation type="journal article" date="2006" name="Science">
        <title>Ancient noncoding elements conserved in the human genome.</title>
        <authorList>
            <person name="Venkatesh B."/>
            <person name="Kirkness E.F."/>
            <person name="Loh Y.H."/>
            <person name="Halpern A.L."/>
            <person name="Lee A.P."/>
            <person name="Johnson J."/>
            <person name="Dandona N."/>
            <person name="Viswanathan L.D."/>
            <person name="Tay A."/>
            <person name="Venter J.C."/>
            <person name="Strausberg R.L."/>
            <person name="Brenner S."/>
        </authorList>
    </citation>
    <scope>NUCLEOTIDE SEQUENCE [LARGE SCALE GENOMIC DNA]</scope>
</reference>
<reference evidence="12" key="2">
    <citation type="journal article" date="2007" name="PLoS Biol.">
        <title>Survey sequencing and comparative analysis of the elephant shark (Callorhinchus milii) genome.</title>
        <authorList>
            <person name="Venkatesh B."/>
            <person name="Kirkness E.F."/>
            <person name="Loh Y.H."/>
            <person name="Halpern A.L."/>
            <person name="Lee A.P."/>
            <person name="Johnson J."/>
            <person name="Dandona N."/>
            <person name="Viswanathan L.D."/>
            <person name="Tay A."/>
            <person name="Venter J.C."/>
            <person name="Strausberg R.L."/>
            <person name="Brenner S."/>
        </authorList>
    </citation>
    <scope>NUCLEOTIDE SEQUENCE [LARGE SCALE GENOMIC DNA]</scope>
</reference>
<feature type="region of interest" description="Disordered" evidence="8">
    <location>
        <begin position="59"/>
        <end position="78"/>
    </location>
</feature>
<dbReference type="OMA" id="FTWKDSE"/>
<dbReference type="Pfam" id="PF00147">
    <property type="entry name" value="Fibrinogen_C"/>
    <property type="match status" value="1"/>
</dbReference>
<dbReference type="CDD" id="cd00087">
    <property type="entry name" value="FReD"/>
    <property type="match status" value="1"/>
</dbReference>
<keyword evidence="5" id="KW-0175">Coiled coil</keyword>
<evidence type="ECO:0000313" key="12">
    <source>
        <dbReference type="Proteomes" id="UP000314986"/>
    </source>
</evidence>
<dbReference type="PROSITE" id="PS00514">
    <property type="entry name" value="FIBRINOGEN_C_1"/>
    <property type="match status" value="1"/>
</dbReference>
<evidence type="ECO:0000256" key="1">
    <source>
        <dbReference type="ARBA" id="ARBA00004613"/>
    </source>
</evidence>
<evidence type="ECO:0000256" key="5">
    <source>
        <dbReference type="ARBA" id="ARBA00023054"/>
    </source>
</evidence>
<dbReference type="NCBIfam" id="NF040941">
    <property type="entry name" value="GGGWT_bact"/>
    <property type="match status" value="1"/>
</dbReference>
<organism evidence="11 12">
    <name type="scientific">Callorhinchus milii</name>
    <name type="common">Ghost shark</name>
    <dbReference type="NCBI Taxonomy" id="7868"/>
    <lineage>
        <taxon>Eukaryota</taxon>
        <taxon>Metazoa</taxon>
        <taxon>Chordata</taxon>
        <taxon>Craniata</taxon>
        <taxon>Vertebrata</taxon>
        <taxon>Chondrichthyes</taxon>
        <taxon>Holocephali</taxon>
        <taxon>Chimaeriformes</taxon>
        <taxon>Callorhinchidae</taxon>
        <taxon>Callorhinchus</taxon>
    </lineage>
</organism>
<keyword evidence="2" id="KW-0964">Secreted</keyword>
<dbReference type="Pfam" id="PF25443">
    <property type="entry name" value="ANG-1"/>
    <property type="match status" value="1"/>
</dbReference>
<evidence type="ECO:0000256" key="3">
    <source>
        <dbReference type="ARBA" id="ARBA00022657"/>
    </source>
</evidence>
<evidence type="ECO:0000256" key="2">
    <source>
        <dbReference type="ARBA" id="ARBA00022525"/>
    </source>
</evidence>
<keyword evidence="12" id="KW-1185">Reference proteome</keyword>
<feature type="chain" id="PRO_5021342806" evidence="9">
    <location>
        <begin position="18"/>
        <end position="499"/>
    </location>
</feature>
<reference evidence="11" key="5">
    <citation type="submission" date="2025-09" db="UniProtKB">
        <authorList>
            <consortium name="Ensembl"/>
        </authorList>
    </citation>
    <scope>IDENTIFICATION</scope>
</reference>
<reference evidence="11" key="4">
    <citation type="submission" date="2025-08" db="UniProtKB">
        <authorList>
            <consortium name="Ensembl"/>
        </authorList>
    </citation>
    <scope>IDENTIFICATION</scope>
</reference>
<dbReference type="GO" id="GO:0007596">
    <property type="term" value="P:blood coagulation"/>
    <property type="evidence" value="ECO:0007669"/>
    <property type="project" value="InterPro"/>
</dbReference>
<dbReference type="GO" id="GO:0001525">
    <property type="term" value="P:angiogenesis"/>
    <property type="evidence" value="ECO:0007669"/>
    <property type="project" value="UniProtKB-KW"/>
</dbReference>
<dbReference type="InterPro" id="IPR014716">
    <property type="entry name" value="Fibrinogen_a/b/g_C_1"/>
</dbReference>
<keyword evidence="7" id="KW-0325">Glycoprotein</keyword>
<reference evidence="12" key="3">
    <citation type="journal article" date="2014" name="Nature">
        <title>Elephant shark genome provides unique insights into gnathostome evolution.</title>
        <authorList>
            <consortium name="International Elephant Shark Genome Sequencing Consortium"/>
            <person name="Venkatesh B."/>
            <person name="Lee A.P."/>
            <person name="Ravi V."/>
            <person name="Maurya A.K."/>
            <person name="Lian M.M."/>
            <person name="Swann J.B."/>
            <person name="Ohta Y."/>
            <person name="Flajnik M.F."/>
            <person name="Sutoh Y."/>
            <person name="Kasahara M."/>
            <person name="Hoon S."/>
            <person name="Gangu V."/>
            <person name="Roy S.W."/>
            <person name="Irimia M."/>
            <person name="Korzh V."/>
            <person name="Kondrychyn I."/>
            <person name="Lim Z.W."/>
            <person name="Tay B.H."/>
            <person name="Tohari S."/>
            <person name="Kong K.W."/>
            <person name="Ho S."/>
            <person name="Lorente-Galdos B."/>
            <person name="Quilez J."/>
            <person name="Marques-Bonet T."/>
            <person name="Raney B.J."/>
            <person name="Ingham P.W."/>
            <person name="Tay A."/>
            <person name="Hillier L.W."/>
            <person name="Minx P."/>
            <person name="Boehm T."/>
            <person name="Wilson R.K."/>
            <person name="Brenner S."/>
            <person name="Warren W.C."/>
        </authorList>
    </citation>
    <scope>NUCLEOTIDE SEQUENCE [LARGE SCALE GENOMIC DNA]</scope>
</reference>
<dbReference type="PANTHER" id="PTHR47221">
    <property type="entry name" value="FIBRINOGEN ALPHA CHAIN"/>
    <property type="match status" value="1"/>
</dbReference>
<dbReference type="InterPro" id="IPR020837">
    <property type="entry name" value="Fibrinogen_CS"/>
</dbReference>